<evidence type="ECO:0000313" key="2">
    <source>
        <dbReference type="Proteomes" id="UP000435112"/>
    </source>
</evidence>
<dbReference type="EMBL" id="QXFU01000012">
    <property type="protein sequence ID" value="KAE9048316.1"/>
    <property type="molecule type" value="Genomic_DNA"/>
</dbReference>
<proteinExistence type="predicted"/>
<reference evidence="1 2" key="1">
    <citation type="submission" date="2018-09" db="EMBL/GenBank/DDBJ databases">
        <title>Genomic investigation of the strawberry pathogen Phytophthora fragariae indicates pathogenicity is determined by transcriptional variation in three key races.</title>
        <authorList>
            <person name="Adams T.M."/>
            <person name="Armitage A.D."/>
            <person name="Sobczyk M.K."/>
            <person name="Bates H.J."/>
            <person name="Dunwell J.M."/>
            <person name="Nellist C.F."/>
            <person name="Harrison R.J."/>
        </authorList>
    </citation>
    <scope>NUCLEOTIDE SEQUENCE [LARGE SCALE GENOMIC DNA]</scope>
    <source>
        <strain evidence="1 2">SCRP324</strain>
    </source>
</reference>
<gene>
    <name evidence="1" type="ORF">PR002_g517</name>
</gene>
<dbReference type="AlphaFoldDB" id="A0A6A3P639"/>
<accession>A0A6A3P639</accession>
<name>A0A6A3P639_9STRA</name>
<sequence>MGDASRAPGISLEHASFRHLPSTEWDALHRLVAVSGDGVIKTLPTAGTEVQRRLAAQELMVRELGDLRERVSTPTQSDKNHKTDIVKIDVSTYTGEGAARLHLNRWFYEVDIAVEARQLSTELARTRFVPSKCVWGGGGVGARQARNPTPYVSQLLRPWSLTCGSRSSRFKMTT</sequence>
<protein>
    <submittedName>
        <fullName evidence="1">Uncharacterized protein</fullName>
    </submittedName>
</protein>
<comment type="caution">
    <text evidence="1">The sequence shown here is derived from an EMBL/GenBank/DDBJ whole genome shotgun (WGS) entry which is preliminary data.</text>
</comment>
<dbReference type="Proteomes" id="UP000435112">
    <property type="component" value="Unassembled WGS sequence"/>
</dbReference>
<evidence type="ECO:0000313" key="1">
    <source>
        <dbReference type="EMBL" id="KAE9048316.1"/>
    </source>
</evidence>
<dbReference type="OrthoDB" id="10288986at2759"/>
<organism evidence="1 2">
    <name type="scientific">Phytophthora rubi</name>
    <dbReference type="NCBI Taxonomy" id="129364"/>
    <lineage>
        <taxon>Eukaryota</taxon>
        <taxon>Sar</taxon>
        <taxon>Stramenopiles</taxon>
        <taxon>Oomycota</taxon>
        <taxon>Peronosporomycetes</taxon>
        <taxon>Peronosporales</taxon>
        <taxon>Peronosporaceae</taxon>
        <taxon>Phytophthora</taxon>
    </lineage>
</organism>